<protein>
    <submittedName>
        <fullName evidence="11">Sugar porter family MFS transporter</fullName>
    </submittedName>
</protein>
<evidence type="ECO:0000256" key="5">
    <source>
        <dbReference type="ARBA" id="ARBA00022692"/>
    </source>
</evidence>
<evidence type="ECO:0000256" key="7">
    <source>
        <dbReference type="ARBA" id="ARBA00023136"/>
    </source>
</evidence>
<proteinExistence type="inferred from homology"/>
<dbReference type="Gene3D" id="1.20.1250.20">
    <property type="entry name" value="MFS general substrate transporter like domains"/>
    <property type="match status" value="2"/>
</dbReference>
<dbReference type="InterPro" id="IPR036259">
    <property type="entry name" value="MFS_trans_sf"/>
</dbReference>
<comment type="caution">
    <text evidence="11">The sequence shown here is derived from an EMBL/GenBank/DDBJ whole genome shotgun (WGS) entry which is preliminary data.</text>
</comment>
<dbReference type="PANTHER" id="PTHR48023">
    <property type="entry name" value="D-XYLOSE-PROTON SYMPORTER-LIKE 2"/>
    <property type="match status" value="1"/>
</dbReference>
<keyword evidence="12" id="KW-1185">Reference proteome</keyword>
<dbReference type="PROSITE" id="PS00217">
    <property type="entry name" value="SUGAR_TRANSPORT_2"/>
    <property type="match status" value="1"/>
</dbReference>
<dbReference type="EMBL" id="JARMAB010000032">
    <property type="protein sequence ID" value="MED1205437.1"/>
    <property type="molecule type" value="Genomic_DNA"/>
</dbReference>
<keyword evidence="6 9" id="KW-1133">Transmembrane helix</keyword>
<dbReference type="Proteomes" id="UP001341444">
    <property type="component" value="Unassembled WGS sequence"/>
</dbReference>
<evidence type="ECO:0000256" key="9">
    <source>
        <dbReference type="SAM" id="Phobius"/>
    </source>
</evidence>
<comment type="similarity">
    <text evidence="2 8">Belongs to the major facilitator superfamily. Sugar transporter (TC 2.A.1.1) family.</text>
</comment>
<evidence type="ECO:0000259" key="10">
    <source>
        <dbReference type="PROSITE" id="PS50850"/>
    </source>
</evidence>
<name>A0ABU6ML71_9BACI</name>
<evidence type="ECO:0000256" key="6">
    <source>
        <dbReference type="ARBA" id="ARBA00022989"/>
    </source>
</evidence>
<feature type="transmembrane region" description="Helical" evidence="9">
    <location>
        <begin position="417"/>
        <end position="436"/>
    </location>
</feature>
<evidence type="ECO:0000256" key="8">
    <source>
        <dbReference type="RuleBase" id="RU003346"/>
    </source>
</evidence>
<dbReference type="InterPro" id="IPR005828">
    <property type="entry name" value="MFS_sugar_transport-like"/>
</dbReference>
<feature type="transmembrane region" description="Helical" evidence="9">
    <location>
        <begin position="177"/>
        <end position="196"/>
    </location>
</feature>
<evidence type="ECO:0000256" key="1">
    <source>
        <dbReference type="ARBA" id="ARBA00004651"/>
    </source>
</evidence>
<dbReference type="InterPro" id="IPR003663">
    <property type="entry name" value="Sugar/inositol_transpt"/>
</dbReference>
<feature type="transmembrane region" description="Helical" evidence="9">
    <location>
        <begin position="351"/>
        <end position="374"/>
    </location>
</feature>
<feature type="transmembrane region" description="Helical" evidence="9">
    <location>
        <begin position="386"/>
        <end position="405"/>
    </location>
</feature>
<sequence>MEKSSNGNVGFVTLVSIVAAVGGLLFGYDTSVISGAIGFIQTKFGFGNAMQGWVVSCLMIGAIIGAAFAGFLSDRLGRKKMLIAAGLLFTIGSISSAVASNITIFVTARIIGGIGIGVSSTLVPLYIAEIAPSKHRGRLVSLNQLAVVIGISAIYFVNRAIVNAGSQTWDINYSWRWMFGCGLIPGILFVILLFLVPESPRWLHKKGLEKKSFTILEKINGTQQAKKELEDMKKSIQKETSGSLSLLFKSGYRTALLIGVVLAILQQVTGINAIMYYAPEIFKKVGVGTNASFTETIIVGLVNFVFTIVSLWLIDKAGRKTLLVIGAAVMTVSLAVVGFEFNAAHPNGTLILIFILLFVAAFAVSFGPIVWLVIAEIFPTSIRGRATAIASVALWLADYVVSQFFPVLLGKTGASMTFYIFAILGVVAFIFSLTVVRETKGKTLEEIETDWLKS</sequence>
<evidence type="ECO:0000256" key="2">
    <source>
        <dbReference type="ARBA" id="ARBA00010992"/>
    </source>
</evidence>
<dbReference type="PROSITE" id="PS00216">
    <property type="entry name" value="SUGAR_TRANSPORT_1"/>
    <property type="match status" value="2"/>
</dbReference>
<evidence type="ECO:0000256" key="3">
    <source>
        <dbReference type="ARBA" id="ARBA00022448"/>
    </source>
</evidence>
<gene>
    <name evidence="11" type="ORF">P4T90_20515</name>
</gene>
<feature type="transmembrane region" description="Helical" evidence="9">
    <location>
        <begin position="12"/>
        <end position="40"/>
    </location>
</feature>
<dbReference type="SUPFAM" id="SSF103473">
    <property type="entry name" value="MFS general substrate transporter"/>
    <property type="match status" value="1"/>
</dbReference>
<dbReference type="RefSeq" id="WP_232317517.1">
    <property type="nucleotide sequence ID" value="NZ_JARMAB010000032.1"/>
</dbReference>
<dbReference type="CDD" id="cd17359">
    <property type="entry name" value="MFS_XylE_like"/>
    <property type="match status" value="1"/>
</dbReference>
<dbReference type="PANTHER" id="PTHR48023:SF4">
    <property type="entry name" value="D-XYLOSE-PROTON SYMPORTER-LIKE 2"/>
    <property type="match status" value="1"/>
</dbReference>
<keyword evidence="7 9" id="KW-0472">Membrane</keyword>
<dbReference type="InterPro" id="IPR005829">
    <property type="entry name" value="Sugar_transporter_CS"/>
</dbReference>
<comment type="subcellular location">
    <subcellularLocation>
        <location evidence="1">Cell membrane</location>
        <topology evidence="1">Multi-pass membrane protein</topology>
    </subcellularLocation>
</comment>
<dbReference type="NCBIfam" id="TIGR00879">
    <property type="entry name" value="SP"/>
    <property type="match status" value="1"/>
</dbReference>
<dbReference type="Pfam" id="PF00083">
    <property type="entry name" value="Sugar_tr"/>
    <property type="match status" value="1"/>
</dbReference>
<feature type="transmembrane region" description="Helical" evidence="9">
    <location>
        <begin position="321"/>
        <end position="339"/>
    </location>
</feature>
<keyword evidence="3 8" id="KW-0813">Transport</keyword>
<dbReference type="PROSITE" id="PS50850">
    <property type="entry name" value="MFS"/>
    <property type="match status" value="1"/>
</dbReference>
<organism evidence="11 12">
    <name type="scientific">Heyndrickxia acidicola</name>
    <dbReference type="NCBI Taxonomy" id="209389"/>
    <lineage>
        <taxon>Bacteria</taxon>
        <taxon>Bacillati</taxon>
        <taxon>Bacillota</taxon>
        <taxon>Bacilli</taxon>
        <taxon>Bacillales</taxon>
        <taxon>Bacillaceae</taxon>
        <taxon>Heyndrickxia</taxon>
    </lineage>
</organism>
<dbReference type="InterPro" id="IPR047984">
    <property type="entry name" value="XylE-like"/>
</dbReference>
<evidence type="ECO:0000256" key="4">
    <source>
        <dbReference type="ARBA" id="ARBA00022475"/>
    </source>
</evidence>
<dbReference type="PRINTS" id="PR00171">
    <property type="entry name" value="SUGRTRNSPORT"/>
</dbReference>
<reference evidence="11 12" key="1">
    <citation type="submission" date="2023-03" db="EMBL/GenBank/DDBJ databases">
        <title>Bacillus Genome Sequencing.</title>
        <authorList>
            <person name="Dunlap C."/>
        </authorList>
    </citation>
    <scope>NUCLEOTIDE SEQUENCE [LARGE SCALE GENOMIC DNA]</scope>
    <source>
        <strain evidence="11 12">B-23453</strain>
    </source>
</reference>
<dbReference type="InterPro" id="IPR020846">
    <property type="entry name" value="MFS_dom"/>
</dbReference>
<feature type="transmembrane region" description="Helical" evidence="9">
    <location>
        <begin position="255"/>
        <end position="277"/>
    </location>
</feature>
<dbReference type="InterPro" id="IPR050820">
    <property type="entry name" value="MFS_Sugar_Transporter"/>
</dbReference>
<feature type="transmembrane region" description="Helical" evidence="9">
    <location>
        <begin position="139"/>
        <end position="157"/>
    </location>
</feature>
<feature type="domain" description="Major facilitator superfamily (MFS) profile" evidence="10">
    <location>
        <begin position="15"/>
        <end position="440"/>
    </location>
</feature>
<feature type="transmembrane region" description="Helical" evidence="9">
    <location>
        <begin position="297"/>
        <end position="314"/>
    </location>
</feature>
<feature type="transmembrane region" description="Helical" evidence="9">
    <location>
        <begin position="52"/>
        <end position="72"/>
    </location>
</feature>
<keyword evidence="5 9" id="KW-0812">Transmembrane</keyword>
<feature type="transmembrane region" description="Helical" evidence="9">
    <location>
        <begin position="84"/>
        <end position="104"/>
    </location>
</feature>
<accession>A0ABU6ML71</accession>
<keyword evidence="4" id="KW-1003">Cell membrane</keyword>
<evidence type="ECO:0000313" key="11">
    <source>
        <dbReference type="EMBL" id="MED1205437.1"/>
    </source>
</evidence>
<feature type="transmembrane region" description="Helical" evidence="9">
    <location>
        <begin position="110"/>
        <end position="127"/>
    </location>
</feature>
<evidence type="ECO:0000313" key="12">
    <source>
        <dbReference type="Proteomes" id="UP001341444"/>
    </source>
</evidence>